<feature type="non-terminal residue" evidence="1">
    <location>
        <position position="1"/>
    </location>
</feature>
<sequence>SIWGTNPHFLGCYSYRSVDSDVLGVSASQLAIPVVNSQGKEGISPSLTEESKTLTGLWQHGYRLIMVT</sequence>
<gene>
    <name evidence="1" type="ORF">TPAB3V08_LOCUS10316</name>
</gene>
<accession>A0ABN7PAH2</accession>
<proteinExistence type="predicted"/>
<name>A0ABN7PAH2_TIMPD</name>
<dbReference type="EMBL" id="CAJPIN010025953">
    <property type="protein sequence ID" value="CAG2063369.1"/>
    <property type="molecule type" value="Genomic_DNA"/>
</dbReference>
<evidence type="ECO:0000313" key="1">
    <source>
        <dbReference type="EMBL" id="CAG2063369.1"/>
    </source>
</evidence>
<protein>
    <submittedName>
        <fullName evidence="1">Uncharacterized protein</fullName>
    </submittedName>
</protein>
<evidence type="ECO:0000313" key="2">
    <source>
        <dbReference type="Proteomes" id="UP001153148"/>
    </source>
</evidence>
<reference evidence="1" key="1">
    <citation type="submission" date="2021-03" db="EMBL/GenBank/DDBJ databases">
        <authorList>
            <person name="Tran Van P."/>
        </authorList>
    </citation>
    <scope>NUCLEOTIDE SEQUENCE</scope>
</reference>
<keyword evidence="2" id="KW-1185">Reference proteome</keyword>
<comment type="caution">
    <text evidence="1">The sequence shown here is derived from an EMBL/GenBank/DDBJ whole genome shotgun (WGS) entry which is preliminary data.</text>
</comment>
<dbReference type="Proteomes" id="UP001153148">
    <property type="component" value="Unassembled WGS sequence"/>
</dbReference>
<organism evidence="1 2">
    <name type="scientific">Timema podura</name>
    <name type="common">Walking stick</name>
    <dbReference type="NCBI Taxonomy" id="61482"/>
    <lineage>
        <taxon>Eukaryota</taxon>
        <taxon>Metazoa</taxon>
        <taxon>Ecdysozoa</taxon>
        <taxon>Arthropoda</taxon>
        <taxon>Hexapoda</taxon>
        <taxon>Insecta</taxon>
        <taxon>Pterygota</taxon>
        <taxon>Neoptera</taxon>
        <taxon>Polyneoptera</taxon>
        <taxon>Phasmatodea</taxon>
        <taxon>Timematodea</taxon>
        <taxon>Timematoidea</taxon>
        <taxon>Timematidae</taxon>
        <taxon>Timema</taxon>
    </lineage>
</organism>
<feature type="non-terminal residue" evidence="1">
    <location>
        <position position="68"/>
    </location>
</feature>